<dbReference type="Proteomes" id="UP001165393">
    <property type="component" value="Unassembled WGS sequence"/>
</dbReference>
<dbReference type="SUPFAM" id="SSF55729">
    <property type="entry name" value="Acyl-CoA N-acyltransferases (Nat)"/>
    <property type="match status" value="1"/>
</dbReference>
<accession>A0AA42B7I9</accession>
<dbReference type="InterPro" id="IPR016181">
    <property type="entry name" value="Acyl_CoA_acyltransferase"/>
</dbReference>
<protein>
    <submittedName>
        <fullName evidence="1">PEP-CTERM/exosortase system-associated acyltransferase</fullName>
    </submittedName>
</protein>
<dbReference type="GO" id="GO:0016746">
    <property type="term" value="F:acyltransferase activity"/>
    <property type="evidence" value="ECO:0007669"/>
    <property type="project" value="UniProtKB-KW"/>
</dbReference>
<sequence>MNLGLVRAFFDEYQIVFANTKQLIHQVFSIRHQVYCEEYHYEREAWPGMEVDVFDAYSHHFLIKHVETDQYVGTIRTVLPQYESEQGLPMQQYTALKYQPEQWNPNLWSKPQVAEISRLAVLKQYRSIGLKARYLSRRMRQLPIVVIALYVAVAAEYRLSKQRQFLYLTVQTRLARHLKMVGVCFEQIGDEIDCRGPRAPFVLRREVWNTGFRGEINDLFTTVINKLEDENIAQQGFVEVSQNDVQVELGHENRTEQEPYISPKVLKENRGIAT</sequence>
<name>A0AA42B7I9_9GAMM</name>
<keyword evidence="1" id="KW-0012">Acyltransferase</keyword>
<evidence type="ECO:0000313" key="1">
    <source>
        <dbReference type="EMBL" id="MCM2679388.1"/>
    </source>
</evidence>
<keyword evidence="2" id="KW-1185">Reference proteome</keyword>
<dbReference type="EMBL" id="JAMQGP010000002">
    <property type="protein sequence ID" value="MCM2679388.1"/>
    <property type="molecule type" value="Genomic_DNA"/>
</dbReference>
<dbReference type="NCBIfam" id="TIGR03694">
    <property type="entry name" value="exosort_acyl"/>
    <property type="match status" value="1"/>
</dbReference>
<dbReference type="Gene3D" id="3.40.630.30">
    <property type="match status" value="1"/>
</dbReference>
<evidence type="ECO:0000313" key="2">
    <source>
        <dbReference type="Proteomes" id="UP001165393"/>
    </source>
</evidence>
<dbReference type="Pfam" id="PF13444">
    <property type="entry name" value="Acetyltransf_5"/>
    <property type="match status" value="1"/>
</dbReference>
<reference evidence="1 2" key="1">
    <citation type="journal article" date="2013" name="Antonie Van Leeuwenhoek">
        <title>Echinimonas agarilytica gen. nov., sp. nov., a new gammaproteobacterium isolated from the sea urchin Strongylocentrotus intermedius.</title>
        <authorList>
            <person name="Nedashkovskaya O.I."/>
            <person name="Stenkova A.M."/>
            <person name="Zhukova N.V."/>
            <person name="Van Trappen S."/>
            <person name="Lee J.S."/>
            <person name="Kim S.B."/>
        </authorList>
    </citation>
    <scope>NUCLEOTIDE SEQUENCE [LARGE SCALE GENOMIC DNA]</scope>
    <source>
        <strain evidence="1 2">KMM 6351</strain>
    </source>
</reference>
<proteinExistence type="predicted"/>
<keyword evidence="1" id="KW-0808">Transferase</keyword>
<dbReference type="AlphaFoldDB" id="A0AA42B7I9"/>
<gene>
    <name evidence="1" type="ORF">NAF29_06855</name>
</gene>
<organism evidence="1 2">
    <name type="scientific">Echinimonas agarilytica</name>
    <dbReference type="NCBI Taxonomy" id="1215918"/>
    <lineage>
        <taxon>Bacteria</taxon>
        <taxon>Pseudomonadati</taxon>
        <taxon>Pseudomonadota</taxon>
        <taxon>Gammaproteobacteria</taxon>
        <taxon>Alteromonadales</taxon>
        <taxon>Echinimonadaceae</taxon>
        <taxon>Echinimonas</taxon>
    </lineage>
</organism>
<comment type="caution">
    <text evidence="1">The sequence shown here is derived from an EMBL/GenBank/DDBJ whole genome shotgun (WGS) entry which is preliminary data.</text>
</comment>
<dbReference type="RefSeq" id="WP_251260734.1">
    <property type="nucleotide sequence ID" value="NZ_JAMQGP010000002.1"/>
</dbReference>
<dbReference type="InterPro" id="IPR022484">
    <property type="entry name" value="PEP-CTERM/exosrtase_acylTfrase"/>
</dbReference>